<dbReference type="NCBIfam" id="TIGR01494">
    <property type="entry name" value="ATPase_P-type"/>
    <property type="match status" value="1"/>
</dbReference>
<name>A0A2N0WB71_9GAMM</name>
<evidence type="ECO:0000256" key="6">
    <source>
        <dbReference type="ARBA" id="ARBA00022741"/>
    </source>
</evidence>
<dbReference type="EMBL" id="PISJ01000019">
    <property type="protein sequence ID" value="PKF31752.1"/>
    <property type="molecule type" value="Genomic_DNA"/>
</dbReference>
<dbReference type="SUPFAM" id="SSF81665">
    <property type="entry name" value="Calcium ATPase, transmembrane domain M"/>
    <property type="match status" value="1"/>
</dbReference>
<gene>
    <name evidence="13" type="ORF">CW311_16010</name>
</gene>
<dbReference type="FunFam" id="2.70.150.10:FF:000020">
    <property type="entry name" value="Copper-exporting P-type ATPase A"/>
    <property type="match status" value="1"/>
</dbReference>
<evidence type="ECO:0000256" key="4">
    <source>
        <dbReference type="ARBA" id="ARBA00022692"/>
    </source>
</evidence>
<evidence type="ECO:0000256" key="11">
    <source>
        <dbReference type="RuleBase" id="RU362081"/>
    </source>
</evidence>
<dbReference type="GO" id="GO:0043682">
    <property type="term" value="F:P-type divalent copper transporter activity"/>
    <property type="evidence" value="ECO:0007669"/>
    <property type="project" value="TreeGrafter"/>
</dbReference>
<dbReference type="InterPro" id="IPR044492">
    <property type="entry name" value="P_typ_ATPase_HD_dom"/>
</dbReference>
<dbReference type="GO" id="GO:0060003">
    <property type="term" value="P:copper ion export"/>
    <property type="evidence" value="ECO:0007669"/>
    <property type="project" value="UniProtKB-ARBA"/>
</dbReference>
<dbReference type="AlphaFoldDB" id="A0A2N0WB71"/>
<dbReference type="InterPro" id="IPR059000">
    <property type="entry name" value="ATPase_P-type_domA"/>
</dbReference>
<dbReference type="GO" id="GO:0016491">
    <property type="term" value="F:oxidoreductase activity"/>
    <property type="evidence" value="ECO:0007669"/>
    <property type="project" value="InterPro"/>
</dbReference>
<dbReference type="SFLD" id="SFLDF00027">
    <property type="entry name" value="p-type_atpase"/>
    <property type="match status" value="1"/>
</dbReference>
<feature type="domain" description="TRASH" evidence="12">
    <location>
        <begin position="16"/>
        <end position="53"/>
    </location>
</feature>
<dbReference type="InterPro" id="IPR027256">
    <property type="entry name" value="P-typ_ATPase_IB"/>
</dbReference>
<evidence type="ECO:0000256" key="10">
    <source>
        <dbReference type="ARBA" id="ARBA00023136"/>
    </source>
</evidence>
<dbReference type="Gene3D" id="2.70.150.10">
    <property type="entry name" value="Calcium-transporting ATPase, cytoplasmic transduction domain A"/>
    <property type="match status" value="1"/>
</dbReference>
<feature type="transmembrane region" description="Helical" evidence="11">
    <location>
        <begin position="734"/>
        <end position="753"/>
    </location>
</feature>
<dbReference type="InterPro" id="IPR011017">
    <property type="entry name" value="TRASH_dom"/>
</dbReference>
<dbReference type="Gene3D" id="3.40.1110.10">
    <property type="entry name" value="Calcium-transporting ATPase, cytoplasmic domain N"/>
    <property type="match status" value="1"/>
</dbReference>
<dbReference type="InterPro" id="IPR007029">
    <property type="entry name" value="YHS_dom"/>
</dbReference>
<dbReference type="SFLD" id="SFLDS00003">
    <property type="entry name" value="Haloacid_Dehalogenase"/>
    <property type="match status" value="1"/>
</dbReference>
<keyword evidence="3 11" id="KW-1003">Cell membrane</keyword>
<dbReference type="Proteomes" id="UP000233553">
    <property type="component" value="Unassembled WGS sequence"/>
</dbReference>
<keyword evidence="7 11" id="KW-0067">ATP-binding</keyword>
<dbReference type="InterPro" id="IPR008250">
    <property type="entry name" value="ATPase_P-typ_transduc_dom_A_sf"/>
</dbReference>
<dbReference type="SUPFAM" id="SSF81653">
    <property type="entry name" value="Calcium ATPase, transduction domain A"/>
    <property type="match status" value="1"/>
</dbReference>
<dbReference type="PANTHER" id="PTHR43520">
    <property type="entry name" value="ATP7, ISOFORM B"/>
    <property type="match status" value="1"/>
</dbReference>
<evidence type="ECO:0000256" key="8">
    <source>
        <dbReference type="ARBA" id="ARBA00022967"/>
    </source>
</evidence>
<dbReference type="SUPFAM" id="SSF56784">
    <property type="entry name" value="HAD-like"/>
    <property type="match status" value="1"/>
</dbReference>
<feature type="transmembrane region" description="Helical" evidence="11">
    <location>
        <begin position="759"/>
        <end position="781"/>
    </location>
</feature>
<dbReference type="Pfam" id="PF00122">
    <property type="entry name" value="E1-E2_ATPase"/>
    <property type="match status" value="1"/>
</dbReference>
<evidence type="ECO:0000256" key="7">
    <source>
        <dbReference type="ARBA" id="ARBA00022840"/>
    </source>
</evidence>
<proteinExistence type="inferred from homology"/>
<feature type="transmembrane region" description="Helical" evidence="11">
    <location>
        <begin position="418"/>
        <end position="441"/>
    </location>
</feature>
<dbReference type="Gene3D" id="3.40.50.1000">
    <property type="entry name" value="HAD superfamily/HAD-like"/>
    <property type="match status" value="1"/>
</dbReference>
<keyword evidence="5 11" id="KW-0479">Metal-binding</keyword>
<evidence type="ECO:0000256" key="9">
    <source>
        <dbReference type="ARBA" id="ARBA00022989"/>
    </source>
</evidence>
<dbReference type="PROSITE" id="PS00154">
    <property type="entry name" value="ATPASE_E1_E2"/>
    <property type="match status" value="1"/>
</dbReference>
<protein>
    <submittedName>
        <fullName evidence="13">Copper-translocating P-type ATPase</fullName>
    </submittedName>
</protein>
<dbReference type="SMART" id="SM00746">
    <property type="entry name" value="TRASH"/>
    <property type="match status" value="1"/>
</dbReference>
<dbReference type="InterPro" id="IPR001757">
    <property type="entry name" value="P_typ_ATPase"/>
</dbReference>
<dbReference type="GO" id="GO:0005524">
    <property type="term" value="F:ATP binding"/>
    <property type="evidence" value="ECO:0007669"/>
    <property type="project" value="UniProtKB-UniRule"/>
</dbReference>
<dbReference type="Gene3D" id="1.10.620.20">
    <property type="entry name" value="Ribonucleotide Reductase, subunit A"/>
    <property type="match status" value="1"/>
</dbReference>
<feature type="transmembrane region" description="Helical" evidence="11">
    <location>
        <begin position="199"/>
        <end position="217"/>
    </location>
</feature>
<feature type="transmembrane region" description="Helical" evidence="11">
    <location>
        <begin position="138"/>
        <end position="156"/>
    </location>
</feature>
<dbReference type="InterPro" id="IPR045800">
    <property type="entry name" value="HMBD"/>
</dbReference>
<comment type="subcellular location">
    <subcellularLocation>
        <location evidence="1">Cell membrane</location>
        <topology evidence="1">Multi-pass membrane protein</topology>
    </subcellularLocation>
</comment>
<feature type="transmembrane region" description="Helical" evidence="11">
    <location>
        <begin position="237"/>
        <end position="255"/>
    </location>
</feature>
<keyword evidence="9 11" id="KW-1133">Transmembrane helix</keyword>
<dbReference type="Pfam" id="PF04945">
    <property type="entry name" value="YHS"/>
    <property type="match status" value="1"/>
</dbReference>
<feature type="transmembrane region" description="Helical" evidence="11">
    <location>
        <begin position="390"/>
        <end position="412"/>
    </location>
</feature>
<evidence type="ECO:0000313" key="13">
    <source>
        <dbReference type="EMBL" id="PKF31752.1"/>
    </source>
</evidence>
<keyword evidence="4 11" id="KW-0812">Transmembrane</keyword>
<dbReference type="NCBIfam" id="TIGR01525">
    <property type="entry name" value="ATPase-IB_hvy"/>
    <property type="match status" value="1"/>
</dbReference>
<evidence type="ECO:0000256" key="1">
    <source>
        <dbReference type="ARBA" id="ARBA00004651"/>
    </source>
</evidence>
<dbReference type="InterPro" id="IPR023299">
    <property type="entry name" value="ATPase_P-typ_cyto_dom_N"/>
</dbReference>
<dbReference type="PANTHER" id="PTHR43520:SF8">
    <property type="entry name" value="P-TYPE CU(+) TRANSPORTER"/>
    <property type="match status" value="1"/>
</dbReference>
<dbReference type="CDD" id="cd02094">
    <property type="entry name" value="P-type_ATPase_Cu-like"/>
    <property type="match status" value="1"/>
</dbReference>
<feature type="transmembrane region" description="Helical" evidence="11">
    <location>
        <begin position="168"/>
        <end position="187"/>
    </location>
</feature>
<dbReference type="InterPro" id="IPR036412">
    <property type="entry name" value="HAD-like_sf"/>
</dbReference>
<evidence type="ECO:0000313" key="14">
    <source>
        <dbReference type="Proteomes" id="UP000233553"/>
    </source>
</evidence>
<keyword evidence="10 11" id="KW-0472">Membrane</keyword>
<evidence type="ECO:0000256" key="3">
    <source>
        <dbReference type="ARBA" id="ARBA00022475"/>
    </source>
</evidence>
<dbReference type="GO" id="GO:0005507">
    <property type="term" value="F:copper ion binding"/>
    <property type="evidence" value="ECO:0007669"/>
    <property type="project" value="TreeGrafter"/>
</dbReference>
<dbReference type="SFLD" id="SFLDG00002">
    <property type="entry name" value="C1.7:_P-type_atpase_like"/>
    <property type="match status" value="1"/>
</dbReference>
<dbReference type="PRINTS" id="PR00119">
    <property type="entry name" value="CATATPASE"/>
</dbReference>
<reference evidence="13 14" key="1">
    <citation type="submission" date="2017-12" db="EMBL/GenBank/DDBJ databases">
        <title>Draft Genome sequences of multiple microbial strains isolated from spacecraft associated surfaces.</title>
        <authorList>
            <person name="Seuylemezian A."/>
            <person name="Vaishampayan P."/>
            <person name="Venkateswaran K."/>
        </authorList>
    </citation>
    <scope>NUCLEOTIDE SEQUENCE [LARGE SCALE GENOMIC DNA]</scope>
    <source>
        <strain evidence="13 14">2P01AA</strain>
    </source>
</reference>
<dbReference type="InterPro" id="IPR018303">
    <property type="entry name" value="ATPase_P-typ_P_site"/>
</dbReference>
<dbReference type="Pfam" id="PF19335">
    <property type="entry name" value="HMBD"/>
    <property type="match status" value="1"/>
</dbReference>
<comment type="similarity">
    <text evidence="2 11">Belongs to the cation transport ATPase (P-type) (TC 3.A.3) family. Type IB subfamily.</text>
</comment>
<evidence type="ECO:0000256" key="2">
    <source>
        <dbReference type="ARBA" id="ARBA00006024"/>
    </source>
</evidence>
<dbReference type="GO" id="GO:0055070">
    <property type="term" value="P:copper ion homeostasis"/>
    <property type="evidence" value="ECO:0007669"/>
    <property type="project" value="TreeGrafter"/>
</dbReference>
<organism evidence="13 14">
    <name type="scientific">Acinetobacter proteolyticus</name>
    <dbReference type="NCBI Taxonomy" id="1776741"/>
    <lineage>
        <taxon>Bacteria</taxon>
        <taxon>Pseudomonadati</taxon>
        <taxon>Pseudomonadota</taxon>
        <taxon>Gammaproteobacteria</taxon>
        <taxon>Moraxellales</taxon>
        <taxon>Moraxellaceae</taxon>
        <taxon>Acinetobacter</taxon>
    </lineage>
</organism>
<keyword evidence="8" id="KW-1278">Translocase</keyword>
<dbReference type="RefSeq" id="WP_005003192.1">
    <property type="nucleotide sequence ID" value="NZ_PISJ01000019.1"/>
</dbReference>
<dbReference type="GO" id="GO:0005886">
    <property type="term" value="C:plasma membrane"/>
    <property type="evidence" value="ECO:0007669"/>
    <property type="project" value="UniProtKB-SubCell"/>
</dbReference>
<evidence type="ECO:0000259" key="12">
    <source>
        <dbReference type="SMART" id="SM00746"/>
    </source>
</evidence>
<dbReference type="PRINTS" id="PR00943">
    <property type="entry name" value="CUATPASE"/>
</dbReference>
<evidence type="ECO:0000256" key="5">
    <source>
        <dbReference type="ARBA" id="ARBA00022723"/>
    </source>
</evidence>
<sequence>MDHHHENKVLNNRLTDPVCGMTVTEASKFYEEVKNRTFYFCSEKCHIKFKSDPHFYITKVENVVTLKEPQKRDGEDSNEVNQPAHVNTFTIYTCPMHPEIRQNHAGNCPICGMSLEPLLPDLDDADENPELKNFKHRFWWTLPLTIIVVFLAMFGHQLNWFEMQVQSWIELFLTLPIVFWAGWPFFVRCWQSIWNRSPNMWTLIGIGTGAAFIYSLVGTIVPQVFPDSFVSMGRVAVYFEATAAIISLTLLGQVLELKARSQTSAAIKSLLGLAPKTARKISVDGIEEDIPLSHVHVGDLLRIRPGEKVPVDGVITEGSSSVDESMLTGEPVPVTKRVGDQVIGATMNMNGSLVMRSEKVGSSTVLSQIVQMVAQAQRSKAPMQRMADHVAGRFVMGVIGIAVLTFLGWGLFGPEPSWVYGLINAVAVLIIACPCALGLATPMSIMVATGRGASNGVLFRDAAAIENLRKIDTLIIDKTGTLTEGQPSFNKVVATSGYEKNEVLRLAASLDQGSEHPLANAIVRAARERNLTLSKPTSFESGSGIGVNGEINGQKLALGNTALMKQLGISVNTLIPQAEVLRAEGASVMYLAADGKLLGLLAVSDPIKASTPEALLSLEDSGLRIIMATGDGLTTAKSVGAKLGISEVYGEVKPADKLDLVTKLQKEGRIVAMAGDGINDAPALAQADIGIAMGTGTDVAMNSAQVTLVKGDLRGIEIARSLSEATVKNMKQNLMFAFLYNGLGIPLAAGVLYPFTGWLLSPMIAALAMSLSSASVIGNALRLRHQK</sequence>
<dbReference type="InterPro" id="IPR023298">
    <property type="entry name" value="ATPase_P-typ_TM_dom_sf"/>
</dbReference>
<dbReference type="NCBIfam" id="TIGR01511">
    <property type="entry name" value="ATPase-IB1_Cu"/>
    <property type="match status" value="1"/>
</dbReference>
<dbReference type="Pfam" id="PF00702">
    <property type="entry name" value="Hydrolase"/>
    <property type="match status" value="1"/>
</dbReference>
<dbReference type="GO" id="GO:0016887">
    <property type="term" value="F:ATP hydrolysis activity"/>
    <property type="evidence" value="ECO:0007669"/>
    <property type="project" value="InterPro"/>
</dbReference>
<keyword evidence="6 11" id="KW-0547">Nucleotide-binding</keyword>
<dbReference type="InterPro" id="IPR023214">
    <property type="entry name" value="HAD_sf"/>
</dbReference>
<dbReference type="InterPro" id="IPR012348">
    <property type="entry name" value="RNR-like"/>
</dbReference>
<accession>A0A2N0WB71</accession>
<comment type="caution">
    <text evidence="13">The sequence shown here is derived from an EMBL/GenBank/DDBJ whole genome shotgun (WGS) entry which is preliminary data.</text>
</comment>